<sequence>MGKTTRLFDRCVRRAIKALCWVRDLYVRSLLELSGSVQYAAATVYGSSMASYGFPMDITSSWCTREISPPCSEAPGNRRAKGRVASFSQGVVLETIDEDKPCEFGGDVRVCPGLPGRHGCCGA</sequence>
<reference evidence="1" key="1">
    <citation type="journal article" date="2017" name="Gigascience">
        <title>The genome draft of coconut (Cocos nucifera).</title>
        <authorList>
            <person name="Xiao Y."/>
            <person name="Xu P."/>
            <person name="Fan H."/>
            <person name="Baudouin L."/>
            <person name="Xia W."/>
            <person name="Bocs S."/>
            <person name="Xu J."/>
            <person name="Li Q."/>
            <person name="Guo A."/>
            <person name="Zhou L."/>
            <person name="Li J."/>
            <person name="Wu Y."/>
            <person name="Ma Z."/>
            <person name="Armero A."/>
            <person name="Issali A.E."/>
            <person name="Liu N."/>
            <person name="Peng M."/>
            <person name="Yang Y."/>
        </authorList>
    </citation>
    <scope>NUCLEOTIDE SEQUENCE</scope>
    <source>
        <tissue evidence="1">Spear leaf of Hainan Tall coconut</tissue>
    </source>
</reference>
<keyword evidence="2" id="KW-1185">Reference proteome</keyword>
<proteinExistence type="predicted"/>
<dbReference type="OrthoDB" id="694638at2759"/>
<dbReference type="AlphaFoldDB" id="A0A8K0N469"/>
<reference evidence="1" key="2">
    <citation type="submission" date="2019-07" db="EMBL/GenBank/DDBJ databases">
        <authorList>
            <person name="Yang Y."/>
            <person name="Bocs S."/>
            <person name="Baudouin L."/>
        </authorList>
    </citation>
    <scope>NUCLEOTIDE SEQUENCE</scope>
    <source>
        <tissue evidence="1">Spear leaf of Hainan Tall coconut</tissue>
    </source>
</reference>
<dbReference type="Proteomes" id="UP000797356">
    <property type="component" value="Chromosome 6"/>
</dbReference>
<protein>
    <submittedName>
        <fullName evidence="1">Uncharacterized protein</fullName>
    </submittedName>
</protein>
<dbReference type="EMBL" id="CM017877">
    <property type="protein sequence ID" value="KAG1348144.1"/>
    <property type="molecule type" value="Genomic_DNA"/>
</dbReference>
<organism evidence="1 2">
    <name type="scientific">Cocos nucifera</name>
    <name type="common">Coconut palm</name>
    <dbReference type="NCBI Taxonomy" id="13894"/>
    <lineage>
        <taxon>Eukaryota</taxon>
        <taxon>Viridiplantae</taxon>
        <taxon>Streptophyta</taxon>
        <taxon>Embryophyta</taxon>
        <taxon>Tracheophyta</taxon>
        <taxon>Spermatophyta</taxon>
        <taxon>Magnoliopsida</taxon>
        <taxon>Liliopsida</taxon>
        <taxon>Arecaceae</taxon>
        <taxon>Arecoideae</taxon>
        <taxon>Cocoseae</taxon>
        <taxon>Attaleinae</taxon>
        <taxon>Cocos</taxon>
    </lineage>
</organism>
<gene>
    <name evidence="1" type="ORF">COCNU_06G019730</name>
</gene>
<dbReference type="PANTHER" id="PTHR33526">
    <property type="entry name" value="OS07G0123800 PROTEIN"/>
    <property type="match status" value="1"/>
</dbReference>
<dbReference type="PANTHER" id="PTHR33526:SF4">
    <property type="entry name" value="OS07G0123800 PROTEIN"/>
    <property type="match status" value="1"/>
</dbReference>
<name>A0A8K0N469_COCNU</name>
<evidence type="ECO:0000313" key="1">
    <source>
        <dbReference type="EMBL" id="KAG1348144.1"/>
    </source>
</evidence>
<accession>A0A8K0N469</accession>
<comment type="caution">
    <text evidence="1">The sequence shown here is derived from an EMBL/GenBank/DDBJ whole genome shotgun (WGS) entry which is preliminary data.</text>
</comment>
<evidence type="ECO:0000313" key="2">
    <source>
        <dbReference type="Proteomes" id="UP000797356"/>
    </source>
</evidence>